<evidence type="ECO:0000256" key="6">
    <source>
        <dbReference type="SAM" id="MobiDB-lite"/>
    </source>
</evidence>
<organism evidence="8 9">
    <name type="scientific">Tetrapyrgos nigripes</name>
    <dbReference type="NCBI Taxonomy" id="182062"/>
    <lineage>
        <taxon>Eukaryota</taxon>
        <taxon>Fungi</taxon>
        <taxon>Dikarya</taxon>
        <taxon>Basidiomycota</taxon>
        <taxon>Agaricomycotina</taxon>
        <taxon>Agaricomycetes</taxon>
        <taxon>Agaricomycetidae</taxon>
        <taxon>Agaricales</taxon>
        <taxon>Marasmiineae</taxon>
        <taxon>Marasmiaceae</taxon>
        <taxon>Tetrapyrgos</taxon>
    </lineage>
</organism>
<name>A0A8H5GWP5_9AGAR</name>
<dbReference type="GO" id="GO:0016020">
    <property type="term" value="C:membrane"/>
    <property type="evidence" value="ECO:0007669"/>
    <property type="project" value="UniProtKB-SubCell"/>
</dbReference>
<reference evidence="8 9" key="1">
    <citation type="journal article" date="2020" name="ISME J.">
        <title>Uncovering the hidden diversity of litter-decomposition mechanisms in mushroom-forming fungi.</title>
        <authorList>
            <person name="Floudas D."/>
            <person name="Bentzer J."/>
            <person name="Ahren D."/>
            <person name="Johansson T."/>
            <person name="Persson P."/>
            <person name="Tunlid A."/>
        </authorList>
    </citation>
    <scope>NUCLEOTIDE SEQUENCE [LARGE SCALE GENOMIC DNA]</scope>
    <source>
        <strain evidence="8 9">CBS 291.85</strain>
    </source>
</reference>
<evidence type="ECO:0000256" key="7">
    <source>
        <dbReference type="SAM" id="Phobius"/>
    </source>
</evidence>
<sequence length="365" mass="40241">MSIPTNPQWPSLYNPRAEIVRIEHSPPIQPGGVYLTDSGGALVSLLGYLAGAYDTGNPIQPTWRFPFAFWCHHILLGTYVTHIDVFRFTLYWTFVFYIPFFVVCGLYAFFNLVFPPSKESVRSWSSNTYKRDDDNVDLDADVDEELARLRLHPDEDHDHNHNYDHNRDHGTDIRLQPLTGAASATTRARAGASTSTSTKRPGPQTLRNLRFLSASSNWARNRYQTIRSDIVPPPSLNLADPDPQSPPLTTGFPTSTFGAAPASAPVPSSSSAPRPPVPASLLPPHTPHTPPPLRFAPKQNERRSRLTFGLLVLFVFLAASLLGAVISSAIIGFVIAGLYKAGGFYISTWVPFLYALIGVLVGTMK</sequence>
<evidence type="ECO:0000313" key="9">
    <source>
        <dbReference type="Proteomes" id="UP000559256"/>
    </source>
</evidence>
<dbReference type="OrthoDB" id="2131401at2759"/>
<comment type="caution">
    <text evidence="8">The sequence shown here is derived from an EMBL/GenBank/DDBJ whole genome shotgun (WGS) entry which is preliminary data.</text>
</comment>
<evidence type="ECO:0000256" key="3">
    <source>
        <dbReference type="ARBA" id="ARBA00022692"/>
    </source>
</evidence>
<evidence type="ECO:0000256" key="1">
    <source>
        <dbReference type="ARBA" id="ARBA00004141"/>
    </source>
</evidence>
<comment type="subcellular location">
    <subcellularLocation>
        <location evidence="1">Membrane</location>
        <topology evidence="1">Multi-pass membrane protein</topology>
    </subcellularLocation>
</comment>
<dbReference type="InterPro" id="IPR019334">
    <property type="entry name" value="TMEM170A/B/YPR153W-like"/>
</dbReference>
<feature type="transmembrane region" description="Helical" evidence="7">
    <location>
        <begin position="308"/>
        <end position="336"/>
    </location>
</feature>
<protein>
    <submittedName>
        <fullName evidence="8">Uncharacterized protein</fullName>
    </submittedName>
</protein>
<proteinExistence type="inferred from homology"/>
<feature type="compositionally biased region" description="Polar residues" evidence="6">
    <location>
        <begin position="247"/>
        <end position="257"/>
    </location>
</feature>
<feature type="transmembrane region" description="Helical" evidence="7">
    <location>
        <begin position="89"/>
        <end position="114"/>
    </location>
</feature>
<dbReference type="PANTHER" id="PTHR22779">
    <property type="entry name" value="SD17342P"/>
    <property type="match status" value="1"/>
</dbReference>
<dbReference type="EMBL" id="JAACJM010000006">
    <property type="protein sequence ID" value="KAF5372210.1"/>
    <property type="molecule type" value="Genomic_DNA"/>
</dbReference>
<evidence type="ECO:0000256" key="4">
    <source>
        <dbReference type="ARBA" id="ARBA00022989"/>
    </source>
</evidence>
<evidence type="ECO:0000313" key="8">
    <source>
        <dbReference type="EMBL" id="KAF5372210.1"/>
    </source>
</evidence>
<feature type="region of interest" description="Disordered" evidence="6">
    <location>
        <begin position="153"/>
        <end position="208"/>
    </location>
</feature>
<keyword evidence="5 7" id="KW-0472">Membrane</keyword>
<evidence type="ECO:0000256" key="2">
    <source>
        <dbReference type="ARBA" id="ARBA00006325"/>
    </source>
</evidence>
<comment type="similarity">
    <text evidence="2">Belongs to the TMEM170 family.</text>
</comment>
<gene>
    <name evidence="8" type="ORF">D9758_005088</name>
</gene>
<feature type="compositionally biased region" description="Low complexity" evidence="6">
    <location>
        <begin position="259"/>
        <end position="272"/>
    </location>
</feature>
<dbReference type="AlphaFoldDB" id="A0A8H5GWP5"/>
<dbReference type="Proteomes" id="UP000559256">
    <property type="component" value="Unassembled WGS sequence"/>
</dbReference>
<feature type="compositionally biased region" description="Pro residues" evidence="6">
    <location>
        <begin position="284"/>
        <end position="294"/>
    </location>
</feature>
<dbReference type="PANTHER" id="PTHR22779:SF6">
    <property type="entry name" value="SD17342P"/>
    <property type="match status" value="1"/>
</dbReference>
<feature type="region of interest" description="Disordered" evidence="6">
    <location>
        <begin position="229"/>
        <end position="297"/>
    </location>
</feature>
<keyword evidence="3 7" id="KW-0812">Transmembrane</keyword>
<keyword evidence="4 7" id="KW-1133">Transmembrane helix</keyword>
<keyword evidence="9" id="KW-1185">Reference proteome</keyword>
<accession>A0A8H5GWP5</accession>
<feature type="compositionally biased region" description="Low complexity" evidence="6">
    <location>
        <begin position="179"/>
        <end position="198"/>
    </location>
</feature>
<feature type="compositionally biased region" description="Basic and acidic residues" evidence="6">
    <location>
        <begin position="153"/>
        <end position="172"/>
    </location>
</feature>
<feature type="transmembrane region" description="Helical" evidence="7">
    <location>
        <begin position="342"/>
        <end position="362"/>
    </location>
</feature>
<evidence type="ECO:0000256" key="5">
    <source>
        <dbReference type="ARBA" id="ARBA00023136"/>
    </source>
</evidence>